<reference evidence="3 4" key="1">
    <citation type="submission" date="2013-03" db="EMBL/GenBank/DDBJ databases">
        <title>The Genome Sequence of Phialophora europaea CBS 101466.</title>
        <authorList>
            <consortium name="The Broad Institute Genomics Platform"/>
            <person name="Cuomo C."/>
            <person name="de Hoog S."/>
            <person name="Gorbushina A."/>
            <person name="Walker B."/>
            <person name="Young S.K."/>
            <person name="Zeng Q."/>
            <person name="Gargeya S."/>
            <person name="Fitzgerald M."/>
            <person name="Haas B."/>
            <person name="Abouelleil A."/>
            <person name="Allen A.W."/>
            <person name="Alvarado L."/>
            <person name="Arachchi H.M."/>
            <person name="Berlin A.M."/>
            <person name="Chapman S.B."/>
            <person name="Gainer-Dewar J."/>
            <person name="Goldberg J."/>
            <person name="Griggs A."/>
            <person name="Gujja S."/>
            <person name="Hansen M."/>
            <person name="Howarth C."/>
            <person name="Imamovic A."/>
            <person name="Ireland A."/>
            <person name="Larimer J."/>
            <person name="McCowan C."/>
            <person name="Murphy C."/>
            <person name="Pearson M."/>
            <person name="Poon T.W."/>
            <person name="Priest M."/>
            <person name="Roberts A."/>
            <person name="Saif S."/>
            <person name="Shea T."/>
            <person name="Sisk P."/>
            <person name="Sykes S."/>
            <person name="Wortman J."/>
            <person name="Nusbaum C."/>
            <person name="Birren B."/>
        </authorList>
    </citation>
    <scope>NUCLEOTIDE SEQUENCE [LARGE SCALE GENOMIC DNA]</scope>
    <source>
        <strain evidence="3 4">CBS 101466</strain>
    </source>
</reference>
<dbReference type="Pfam" id="PF07859">
    <property type="entry name" value="Abhydrolase_3"/>
    <property type="match status" value="1"/>
</dbReference>
<dbReference type="RefSeq" id="XP_008721467.1">
    <property type="nucleotide sequence ID" value="XM_008723245.1"/>
</dbReference>
<proteinExistence type="predicted"/>
<dbReference type="GO" id="GO:0016787">
    <property type="term" value="F:hydrolase activity"/>
    <property type="evidence" value="ECO:0007669"/>
    <property type="project" value="UniProtKB-KW"/>
</dbReference>
<dbReference type="eggNOG" id="KOG1515">
    <property type="taxonomic scope" value="Eukaryota"/>
</dbReference>
<dbReference type="HOGENOM" id="CLU_067136_0_0_1"/>
<gene>
    <name evidence="3" type="ORF">HMPREF1541_08927</name>
</gene>
<name>W2RLN6_CYPE1</name>
<keyword evidence="1" id="KW-0378">Hydrolase</keyword>
<dbReference type="InterPro" id="IPR050300">
    <property type="entry name" value="GDXG_lipolytic_enzyme"/>
</dbReference>
<dbReference type="InterPro" id="IPR029058">
    <property type="entry name" value="AB_hydrolase_fold"/>
</dbReference>
<dbReference type="AlphaFoldDB" id="W2RLN6"/>
<evidence type="ECO:0000313" key="3">
    <source>
        <dbReference type="EMBL" id="ETN36649.1"/>
    </source>
</evidence>
<evidence type="ECO:0000313" key="4">
    <source>
        <dbReference type="Proteomes" id="UP000030752"/>
    </source>
</evidence>
<dbReference type="SUPFAM" id="SSF53474">
    <property type="entry name" value="alpha/beta-Hydrolases"/>
    <property type="match status" value="1"/>
</dbReference>
<sequence>MNLLLLLLRNPLKTCKFAYTWFAQSLLPLRLQLQRAYLSSCSATFPDLTHRLPVGPVTESRARLVVGDGFKAYLVPGDKVHLLKPGTKKSGRRCTVVYAHGGGYARGEAKMYLNYMERWVRVAEDAGLDLAFVSVEYPLSGEVPHPAQRDAFLGAYRHLLASGVPPSEIMFMGDSAGGGLSILSGIECQRQGLAQPAGSILVSPWMDATMPAHNGGNALVETDYVIGANNSTPALYSLWLRDIPPTDFDVNPLYQQPGDIHGLNPQLILVGAGEFALQDSKDWAELCAKAGVKHRLVCEWGQLHIYAMGSTWLEPSVRRKTELSIVDWIAICVADTH</sequence>
<accession>W2RLN6</accession>
<dbReference type="VEuPathDB" id="FungiDB:HMPREF1541_08927"/>
<keyword evidence="4" id="KW-1185">Reference proteome</keyword>
<dbReference type="InterPro" id="IPR013094">
    <property type="entry name" value="AB_hydrolase_3"/>
</dbReference>
<dbReference type="GeneID" id="19976266"/>
<dbReference type="PANTHER" id="PTHR48081">
    <property type="entry name" value="AB HYDROLASE SUPERFAMILY PROTEIN C4A8.06C"/>
    <property type="match status" value="1"/>
</dbReference>
<evidence type="ECO:0000259" key="2">
    <source>
        <dbReference type="Pfam" id="PF07859"/>
    </source>
</evidence>
<dbReference type="Gene3D" id="3.40.50.1820">
    <property type="entry name" value="alpha/beta hydrolase"/>
    <property type="match status" value="1"/>
</dbReference>
<protein>
    <recommendedName>
        <fullName evidence="2">Alpha/beta hydrolase fold-3 domain-containing protein</fullName>
    </recommendedName>
</protein>
<organism evidence="3 4">
    <name type="scientific">Cyphellophora europaea (strain CBS 101466)</name>
    <name type="common">Phialophora europaea</name>
    <dbReference type="NCBI Taxonomy" id="1220924"/>
    <lineage>
        <taxon>Eukaryota</taxon>
        <taxon>Fungi</taxon>
        <taxon>Dikarya</taxon>
        <taxon>Ascomycota</taxon>
        <taxon>Pezizomycotina</taxon>
        <taxon>Eurotiomycetes</taxon>
        <taxon>Chaetothyriomycetidae</taxon>
        <taxon>Chaetothyriales</taxon>
        <taxon>Cyphellophoraceae</taxon>
        <taxon>Cyphellophora</taxon>
    </lineage>
</organism>
<evidence type="ECO:0000256" key="1">
    <source>
        <dbReference type="ARBA" id="ARBA00022801"/>
    </source>
</evidence>
<dbReference type="PANTHER" id="PTHR48081:SF8">
    <property type="entry name" value="ALPHA_BETA HYDROLASE FOLD-3 DOMAIN-CONTAINING PROTEIN-RELATED"/>
    <property type="match status" value="1"/>
</dbReference>
<dbReference type="OrthoDB" id="2152029at2759"/>
<dbReference type="InParanoid" id="W2RLN6"/>
<dbReference type="EMBL" id="KB822725">
    <property type="protein sequence ID" value="ETN36649.1"/>
    <property type="molecule type" value="Genomic_DNA"/>
</dbReference>
<dbReference type="STRING" id="1220924.W2RLN6"/>
<dbReference type="Proteomes" id="UP000030752">
    <property type="component" value="Unassembled WGS sequence"/>
</dbReference>
<feature type="domain" description="Alpha/beta hydrolase fold-3" evidence="2">
    <location>
        <begin position="96"/>
        <end position="307"/>
    </location>
</feature>